<keyword evidence="4" id="KW-1185">Reference proteome</keyword>
<protein>
    <submittedName>
        <fullName evidence="3">DUF4124 domain-containing protein</fullName>
    </submittedName>
</protein>
<evidence type="ECO:0000313" key="3">
    <source>
        <dbReference type="EMBL" id="MBD1598437.1"/>
    </source>
</evidence>
<proteinExistence type="predicted"/>
<accession>A0ABR7YZ42</accession>
<organism evidence="3 4">
    <name type="scientific">Pseudomonas typographi</name>
    <dbReference type="NCBI Taxonomy" id="2715964"/>
    <lineage>
        <taxon>Bacteria</taxon>
        <taxon>Pseudomonadati</taxon>
        <taxon>Pseudomonadota</taxon>
        <taxon>Gammaproteobacteria</taxon>
        <taxon>Pseudomonadales</taxon>
        <taxon>Pseudomonadaceae</taxon>
        <taxon>Pseudomonas</taxon>
    </lineage>
</organism>
<name>A0ABR7YZ42_9PSED</name>
<gene>
    <name evidence="3" type="ORF">HAQ05_06935</name>
</gene>
<reference evidence="3 4" key="1">
    <citation type="journal article" date="2020" name="Insects">
        <title>Bacteria Belonging to Pseudomonas typographi sp. nov. from the Bark Beetle Ips typographus Have Genomic Potential to Aid in the Host Ecology.</title>
        <authorList>
            <person name="Peral-Aranega E."/>
            <person name="Saati-Santamaria Z."/>
            <person name="Kolarik M."/>
            <person name="Rivas R."/>
            <person name="Garcia-Fraile P."/>
        </authorList>
    </citation>
    <scope>NUCLEOTIDE SEQUENCE [LARGE SCALE GENOMIC DNA]</scope>
    <source>
        <strain evidence="3 4">CA3A</strain>
    </source>
</reference>
<feature type="signal peptide" evidence="2">
    <location>
        <begin position="1"/>
        <end position="25"/>
    </location>
</feature>
<dbReference type="EMBL" id="JAAOCA010000007">
    <property type="protein sequence ID" value="MBD1598437.1"/>
    <property type="molecule type" value="Genomic_DNA"/>
</dbReference>
<evidence type="ECO:0000256" key="1">
    <source>
        <dbReference type="SAM" id="Coils"/>
    </source>
</evidence>
<keyword evidence="1" id="KW-0175">Coiled coil</keyword>
<comment type="caution">
    <text evidence="3">The sequence shown here is derived from an EMBL/GenBank/DDBJ whole genome shotgun (WGS) entry which is preliminary data.</text>
</comment>
<sequence>MRLRSAGWALLLCVAAVPMAGAAAAEDAPSVRLYRYVDNRGVTVLDTQGVPPEYISKGYQVLNPQGRVIQTVPPAPSADEIKQRQAQQAQAQTDHDLLQRYSSLADLDREKARRLAEFDTQVGLANNNLLVLKQQQDFLQGQAADIERNGQPVPPTLVQQIDDVRRQQADVSQQIDELRQSKQGLAAQYDQQRARLQTLLGQ</sequence>
<keyword evidence="2" id="KW-0732">Signal</keyword>
<dbReference type="Proteomes" id="UP000805841">
    <property type="component" value="Unassembled WGS sequence"/>
</dbReference>
<feature type="chain" id="PRO_5045952100" evidence="2">
    <location>
        <begin position="26"/>
        <end position="202"/>
    </location>
</feature>
<evidence type="ECO:0000256" key="2">
    <source>
        <dbReference type="SAM" id="SignalP"/>
    </source>
</evidence>
<feature type="coiled-coil region" evidence="1">
    <location>
        <begin position="161"/>
        <end position="195"/>
    </location>
</feature>
<evidence type="ECO:0000313" key="4">
    <source>
        <dbReference type="Proteomes" id="UP000805841"/>
    </source>
</evidence>